<evidence type="ECO:0000313" key="2">
    <source>
        <dbReference type="EMBL" id="KAL2514446.1"/>
    </source>
</evidence>
<keyword evidence="3" id="KW-1185">Reference proteome</keyword>
<name>A0ABD1TP02_9LAMI</name>
<evidence type="ECO:0000313" key="3">
    <source>
        <dbReference type="Proteomes" id="UP001604277"/>
    </source>
</evidence>
<sequence>MNEIMDANWILQNLGKDSAGKRVEIHQPSNNSWNRRTIIEVIEGTSIVSIALDDGKANQFELGKQGIQMNSNDNSHEGTSEGSIPTAPNNFFGNSSSDCTSTKKSMSIVMHPKARRKNCDKMYTRQS</sequence>
<evidence type="ECO:0000256" key="1">
    <source>
        <dbReference type="SAM" id="MobiDB-lite"/>
    </source>
</evidence>
<dbReference type="AlphaFoldDB" id="A0ABD1TP02"/>
<dbReference type="Proteomes" id="UP001604277">
    <property type="component" value="Unassembled WGS sequence"/>
</dbReference>
<comment type="caution">
    <text evidence="2">The sequence shown here is derived from an EMBL/GenBank/DDBJ whole genome shotgun (WGS) entry which is preliminary data.</text>
</comment>
<accession>A0ABD1TP02</accession>
<proteinExistence type="predicted"/>
<feature type="compositionally biased region" description="Polar residues" evidence="1">
    <location>
        <begin position="80"/>
        <end position="105"/>
    </location>
</feature>
<dbReference type="EMBL" id="JBFOLJ010000008">
    <property type="protein sequence ID" value="KAL2514446.1"/>
    <property type="molecule type" value="Genomic_DNA"/>
</dbReference>
<feature type="region of interest" description="Disordered" evidence="1">
    <location>
        <begin position="67"/>
        <end position="127"/>
    </location>
</feature>
<protein>
    <submittedName>
        <fullName evidence="2">Uncharacterized protein</fullName>
    </submittedName>
</protein>
<feature type="compositionally biased region" description="Basic and acidic residues" evidence="1">
    <location>
        <begin position="117"/>
        <end position="127"/>
    </location>
</feature>
<organism evidence="2 3">
    <name type="scientific">Forsythia ovata</name>
    <dbReference type="NCBI Taxonomy" id="205694"/>
    <lineage>
        <taxon>Eukaryota</taxon>
        <taxon>Viridiplantae</taxon>
        <taxon>Streptophyta</taxon>
        <taxon>Embryophyta</taxon>
        <taxon>Tracheophyta</taxon>
        <taxon>Spermatophyta</taxon>
        <taxon>Magnoliopsida</taxon>
        <taxon>eudicotyledons</taxon>
        <taxon>Gunneridae</taxon>
        <taxon>Pentapetalae</taxon>
        <taxon>asterids</taxon>
        <taxon>lamiids</taxon>
        <taxon>Lamiales</taxon>
        <taxon>Oleaceae</taxon>
        <taxon>Forsythieae</taxon>
        <taxon>Forsythia</taxon>
    </lineage>
</organism>
<reference evidence="3" key="1">
    <citation type="submission" date="2024-07" db="EMBL/GenBank/DDBJ databases">
        <title>Two chromosome-level genome assemblies of Korean endemic species Abeliophyllum distichum and Forsythia ovata (Oleaceae).</title>
        <authorList>
            <person name="Jang H."/>
        </authorList>
    </citation>
    <scope>NUCLEOTIDE SEQUENCE [LARGE SCALE GENOMIC DNA]</scope>
</reference>
<gene>
    <name evidence="2" type="ORF">Fot_28417</name>
</gene>